<dbReference type="EMBL" id="SLWS01000002">
    <property type="protein sequence ID" value="TCO62664.1"/>
    <property type="molecule type" value="Genomic_DNA"/>
</dbReference>
<dbReference type="InterPro" id="IPR053863">
    <property type="entry name" value="Glyoxy/Ble-like_N"/>
</dbReference>
<evidence type="ECO:0000313" key="2">
    <source>
        <dbReference type="EMBL" id="TCO62664.1"/>
    </source>
</evidence>
<gene>
    <name evidence="2" type="ORF">EV192_102803</name>
</gene>
<dbReference type="SUPFAM" id="SSF54593">
    <property type="entry name" value="Glyoxalase/Bleomycin resistance protein/Dihydroxybiphenyl dioxygenase"/>
    <property type="match status" value="1"/>
</dbReference>
<dbReference type="Pfam" id="PF22677">
    <property type="entry name" value="Ble-like_N"/>
    <property type="match status" value="1"/>
</dbReference>
<protein>
    <recommendedName>
        <fullName evidence="1">VOC domain-containing protein</fullName>
    </recommendedName>
</protein>
<dbReference type="OrthoDB" id="9793039at2"/>
<proteinExistence type="predicted"/>
<organism evidence="2 3">
    <name type="scientific">Actinocrispum wychmicini</name>
    <dbReference type="NCBI Taxonomy" id="1213861"/>
    <lineage>
        <taxon>Bacteria</taxon>
        <taxon>Bacillati</taxon>
        <taxon>Actinomycetota</taxon>
        <taxon>Actinomycetes</taxon>
        <taxon>Pseudonocardiales</taxon>
        <taxon>Pseudonocardiaceae</taxon>
        <taxon>Actinocrispum</taxon>
    </lineage>
</organism>
<keyword evidence="3" id="KW-1185">Reference proteome</keyword>
<dbReference type="InterPro" id="IPR029068">
    <property type="entry name" value="Glyas_Bleomycin-R_OHBP_Dase"/>
</dbReference>
<reference evidence="2 3" key="1">
    <citation type="submission" date="2019-03" db="EMBL/GenBank/DDBJ databases">
        <title>Genomic Encyclopedia of Type Strains, Phase IV (KMG-IV): sequencing the most valuable type-strain genomes for metagenomic binning, comparative biology and taxonomic classification.</title>
        <authorList>
            <person name="Goeker M."/>
        </authorList>
    </citation>
    <scope>NUCLEOTIDE SEQUENCE [LARGE SCALE GENOMIC DNA]</scope>
    <source>
        <strain evidence="2 3">DSM 45934</strain>
    </source>
</reference>
<dbReference type="PROSITE" id="PS51819">
    <property type="entry name" value="VOC"/>
    <property type="match status" value="1"/>
</dbReference>
<sequence length="123" mass="13031">MSGRVVHFEIPFDDEKRATEFYTEAFGWNLQEVPGYTLVASGPTKDLGPAEPGFINGGLLARDPAAAASPVIVVDVPNVDDALAKIEKLGGTTVSGRRDVGGFGFAAYFKDPEGNLMGLWEAA</sequence>
<comment type="caution">
    <text evidence="2">The sequence shown here is derived from an EMBL/GenBank/DDBJ whole genome shotgun (WGS) entry which is preliminary data.</text>
</comment>
<dbReference type="AlphaFoldDB" id="A0A4R2JSR9"/>
<dbReference type="Proteomes" id="UP000295680">
    <property type="component" value="Unassembled WGS sequence"/>
</dbReference>
<dbReference type="InterPro" id="IPR037523">
    <property type="entry name" value="VOC_core"/>
</dbReference>
<feature type="domain" description="VOC" evidence="1">
    <location>
        <begin position="4"/>
        <end position="122"/>
    </location>
</feature>
<dbReference type="PANTHER" id="PTHR33993:SF2">
    <property type="entry name" value="VOC DOMAIN-CONTAINING PROTEIN"/>
    <property type="match status" value="1"/>
</dbReference>
<dbReference type="CDD" id="cd07247">
    <property type="entry name" value="SgaA_N_like"/>
    <property type="match status" value="1"/>
</dbReference>
<dbReference type="InterPro" id="IPR052164">
    <property type="entry name" value="Anthracycline_SecMetBiosynth"/>
</dbReference>
<evidence type="ECO:0000313" key="3">
    <source>
        <dbReference type="Proteomes" id="UP000295680"/>
    </source>
</evidence>
<accession>A0A4R2JSR9</accession>
<name>A0A4R2JSR9_9PSEU</name>
<dbReference type="Gene3D" id="3.10.180.10">
    <property type="entry name" value="2,3-Dihydroxybiphenyl 1,2-Dioxygenase, domain 1"/>
    <property type="match status" value="1"/>
</dbReference>
<evidence type="ECO:0000259" key="1">
    <source>
        <dbReference type="PROSITE" id="PS51819"/>
    </source>
</evidence>
<dbReference type="PANTHER" id="PTHR33993">
    <property type="entry name" value="GLYOXALASE-RELATED"/>
    <property type="match status" value="1"/>
</dbReference>
<dbReference type="RefSeq" id="WP_132114595.1">
    <property type="nucleotide sequence ID" value="NZ_SLWS01000002.1"/>
</dbReference>